<comment type="similarity">
    <text evidence="2 9">Belongs to the membrane fusion protein (MFP) (TC 8.A.1) family.</text>
</comment>
<evidence type="ECO:0000256" key="7">
    <source>
        <dbReference type="ARBA" id="ARBA00022989"/>
    </source>
</evidence>
<feature type="compositionally biased region" description="Basic and acidic residues" evidence="11">
    <location>
        <begin position="1"/>
        <end position="16"/>
    </location>
</feature>
<dbReference type="PRINTS" id="PR01490">
    <property type="entry name" value="RTXTOXIND"/>
</dbReference>
<evidence type="ECO:0000256" key="2">
    <source>
        <dbReference type="ARBA" id="ARBA00009477"/>
    </source>
</evidence>
<reference evidence="14" key="1">
    <citation type="submission" date="2015-04" db="EMBL/GenBank/DDBJ databases">
        <authorList>
            <person name="Syromyatnikov M.Y."/>
            <person name="Popov V.N."/>
        </authorList>
    </citation>
    <scope>NUCLEOTIDE SEQUENCE</scope>
    <source>
        <strain evidence="14">MO-1</strain>
    </source>
</reference>
<dbReference type="EMBL" id="LO017727">
    <property type="protein sequence ID" value="CRH04222.1"/>
    <property type="molecule type" value="Genomic_DNA"/>
</dbReference>
<dbReference type="Pfam" id="PF26002">
    <property type="entry name" value="Beta-barrel_AprE"/>
    <property type="match status" value="1"/>
</dbReference>
<evidence type="ECO:0000256" key="10">
    <source>
        <dbReference type="SAM" id="Coils"/>
    </source>
</evidence>
<accession>A0A1S7LC09</accession>
<feature type="domain" description="AprE-like long alpha-helical hairpin" evidence="12">
    <location>
        <begin position="180"/>
        <end position="363"/>
    </location>
</feature>
<keyword evidence="8" id="KW-0472">Membrane</keyword>
<sequence>MSTEQSDPKKPDEKATQDGAQSGDKSAAAQTTPETPQEAQSAAVSRAVHPNPKTESAAKKPLQPPAPKPAEQGDEANKIATGSRQERLLAQSVVLEESGLSKLLRTAAVAVSAAVLLSFAWANWAQMDEVARTTGEIAPSDHIQFAQHLEGGIVGKIMVAEGDRIPKGAPLVVMESEDVTAEYNQMRTREAILALQVAQKNALLNGEPIDLADIHIKEFTPLVAEAIDFLDTQRTALKSQRAVIETQLAQKKMKLRKLLDQSSAYRTQLSYYDQELAVRKPLTQSRLMSRLQTLSAQQSRENTRADLLESEGDVRVTRLELEETRQRLREMEDTFFQDAMREMDGAMSELAQIRASLPRLKDRLDRLTVRSPVDGVIKEVKVPGLGAVIPPGGEIAEIVPLEDIQLVEARINTKDVGHVKTGQAVTVKVSTYDYARYGGIEGVLTAISPSTFMDEAGGDPYYKGTIQLSQNYVGGDPNKNLLLPGMTVEASIHTGSKTLMEYILKPIYASVNESFRER</sequence>
<feature type="coiled-coil region" evidence="10">
    <location>
        <begin position="314"/>
        <end position="370"/>
    </location>
</feature>
<organism evidence="14">
    <name type="scientific">Magnetococcus massalia (strain MO-1)</name>
    <dbReference type="NCBI Taxonomy" id="451514"/>
    <lineage>
        <taxon>Bacteria</taxon>
        <taxon>Pseudomonadati</taxon>
        <taxon>Pseudomonadota</taxon>
        <taxon>Magnetococcia</taxon>
        <taxon>Magnetococcales</taxon>
        <taxon>Magnetococcaceae</taxon>
        <taxon>Magnetococcus</taxon>
    </lineage>
</organism>
<dbReference type="InterPro" id="IPR006144">
    <property type="entry name" value="Secretion_HlyD_CS"/>
</dbReference>
<dbReference type="Gene3D" id="2.40.30.170">
    <property type="match status" value="1"/>
</dbReference>
<keyword evidence="3 9" id="KW-0813">Transport</keyword>
<keyword evidence="10" id="KW-0175">Coiled coil</keyword>
<evidence type="ECO:0000256" key="6">
    <source>
        <dbReference type="ARBA" id="ARBA00022692"/>
    </source>
</evidence>
<dbReference type="InterPro" id="IPR058982">
    <property type="entry name" value="Beta-barrel_AprE"/>
</dbReference>
<evidence type="ECO:0000256" key="11">
    <source>
        <dbReference type="SAM" id="MobiDB-lite"/>
    </source>
</evidence>
<evidence type="ECO:0000259" key="12">
    <source>
        <dbReference type="Pfam" id="PF25994"/>
    </source>
</evidence>
<evidence type="ECO:0000256" key="1">
    <source>
        <dbReference type="ARBA" id="ARBA00004377"/>
    </source>
</evidence>
<feature type="compositionally biased region" description="Polar residues" evidence="11">
    <location>
        <begin position="18"/>
        <end position="43"/>
    </location>
</feature>
<keyword evidence="7" id="KW-1133">Transmembrane helix</keyword>
<evidence type="ECO:0000256" key="8">
    <source>
        <dbReference type="ARBA" id="ARBA00023136"/>
    </source>
</evidence>
<dbReference type="PROSITE" id="PS00543">
    <property type="entry name" value="HLYD_FAMILY"/>
    <property type="match status" value="1"/>
</dbReference>
<evidence type="ECO:0000256" key="5">
    <source>
        <dbReference type="ARBA" id="ARBA00022519"/>
    </source>
</evidence>
<feature type="region of interest" description="Disordered" evidence="11">
    <location>
        <begin position="1"/>
        <end position="74"/>
    </location>
</feature>
<keyword evidence="5 9" id="KW-0997">Cell inner membrane</keyword>
<dbReference type="InterPro" id="IPR050739">
    <property type="entry name" value="MFP"/>
</dbReference>
<feature type="domain" description="AprE-like beta-barrel" evidence="13">
    <location>
        <begin position="406"/>
        <end position="495"/>
    </location>
</feature>
<comment type="subcellular location">
    <subcellularLocation>
        <location evidence="1 9">Cell inner membrane</location>
        <topology evidence="1 9">Single-pass membrane protein</topology>
    </subcellularLocation>
</comment>
<evidence type="ECO:0000259" key="13">
    <source>
        <dbReference type="Pfam" id="PF26002"/>
    </source>
</evidence>
<evidence type="ECO:0000313" key="14">
    <source>
        <dbReference type="EMBL" id="CRH04222.1"/>
    </source>
</evidence>
<evidence type="ECO:0000256" key="3">
    <source>
        <dbReference type="ARBA" id="ARBA00022448"/>
    </source>
</evidence>
<evidence type="ECO:0000256" key="4">
    <source>
        <dbReference type="ARBA" id="ARBA00022475"/>
    </source>
</evidence>
<protein>
    <recommendedName>
        <fullName evidence="9">Membrane fusion protein (MFP) family protein</fullName>
    </recommendedName>
</protein>
<dbReference type="GO" id="GO:0005886">
    <property type="term" value="C:plasma membrane"/>
    <property type="evidence" value="ECO:0007669"/>
    <property type="project" value="UniProtKB-SubCell"/>
</dbReference>
<gene>
    <name evidence="14" type="ORF">MAGMO_0005</name>
</gene>
<keyword evidence="6" id="KW-0812">Transmembrane</keyword>
<evidence type="ECO:0000256" key="9">
    <source>
        <dbReference type="RuleBase" id="RU365093"/>
    </source>
</evidence>
<keyword evidence="4 9" id="KW-1003">Cell membrane</keyword>
<dbReference type="Pfam" id="PF25994">
    <property type="entry name" value="HH_AprE"/>
    <property type="match status" value="1"/>
</dbReference>
<dbReference type="InterPro" id="IPR010129">
    <property type="entry name" value="T1SS_HlyD"/>
</dbReference>
<dbReference type="InterPro" id="IPR058781">
    <property type="entry name" value="HH_AprE-like"/>
</dbReference>
<dbReference type="PANTHER" id="PTHR30386:SF26">
    <property type="entry name" value="TRANSPORT PROTEIN COMB"/>
    <property type="match status" value="1"/>
</dbReference>
<dbReference type="GO" id="GO:0009306">
    <property type="term" value="P:protein secretion"/>
    <property type="evidence" value="ECO:0007669"/>
    <property type="project" value="InterPro"/>
</dbReference>
<proteinExistence type="inferred from homology"/>
<dbReference type="PANTHER" id="PTHR30386">
    <property type="entry name" value="MEMBRANE FUSION SUBUNIT OF EMRAB-TOLC MULTIDRUG EFFLUX PUMP"/>
    <property type="match status" value="1"/>
</dbReference>
<dbReference type="NCBIfam" id="TIGR01843">
    <property type="entry name" value="type_I_hlyD"/>
    <property type="match status" value="1"/>
</dbReference>
<dbReference type="AlphaFoldDB" id="A0A1S7LC09"/>
<name>A0A1S7LC09_MAGMO</name>